<evidence type="ECO:0000313" key="9">
    <source>
        <dbReference type="EMBL" id="MFD1676570.1"/>
    </source>
</evidence>
<feature type="domain" description="ABC transmembrane type-1" evidence="8">
    <location>
        <begin position="78"/>
        <end position="280"/>
    </location>
</feature>
<comment type="similarity">
    <text evidence="7">Belongs to the binding-protein-dependent transport system permease family.</text>
</comment>
<dbReference type="PROSITE" id="PS50928">
    <property type="entry name" value="ABC_TM1"/>
    <property type="match status" value="1"/>
</dbReference>
<evidence type="ECO:0000256" key="3">
    <source>
        <dbReference type="ARBA" id="ARBA00022475"/>
    </source>
</evidence>
<reference evidence="10" key="1">
    <citation type="journal article" date="2019" name="Int. J. Syst. Evol. Microbiol.">
        <title>The Global Catalogue of Microorganisms (GCM) 10K type strain sequencing project: providing services to taxonomists for standard genome sequencing and annotation.</title>
        <authorList>
            <consortium name="The Broad Institute Genomics Platform"/>
            <consortium name="The Broad Institute Genome Sequencing Center for Infectious Disease"/>
            <person name="Wu L."/>
            <person name="Ma J."/>
        </authorList>
    </citation>
    <scope>NUCLEOTIDE SEQUENCE [LARGE SCALE GENOMIC DNA]</scope>
    <source>
        <strain evidence="10">CGMCC 1.12286</strain>
    </source>
</reference>
<evidence type="ECO:0000256" key="7">
    <source>
        <dbReference type="RuleBase" id="RU363032"/>
    </source>
</evidence>
<keyword evidence="4 7" id="KW-0812">Transmembrane</keyword>
<organism evidence="9 10">
    <name type="scientific">Alicyclobacillus fodiniaquatilis</name>
    <dbReference type="NCBI Taxonomy" id="1661150"/>
    <lineage>
        <taxon>Bacteria</taxon>
        <taxon>Bacillati</taxon>
        <taxon>Bacillota</taxon>
        <taxon>Bacilli</taxon>
        <taxon>Bacillales</taxon>
        <taxon>Alicyclobacillaceae</taxon>
        <taxon>Alicyclobacillus</taxon>
    </lineage>
</organism>
<comment type="subcellular location">
    <subcellularLocation>
        <location evidence="1 7">Cell membrane</location>
        <topology evidence="1 7">Multi-pass membrane protein</topology>
    </subcellularLocation>
</comment>
<dbReference type="RefSeq" id="WP_377944475.1">
    <property type="nucleotide sequence ID" value="NZ_JBHUCX010000073.1"/>
</dbReference>
<dbReference type="InterPro" id="IPR000515">
    <property type="entry name" value="MetI-like"/>
</dbReference>
<feature type="transmembrane region" description="Helical" evidence="7">
    <location>
        <begin position="14"/>
        <end position="35"/>
    </location>
</feature>
<comment type="caution">
    <text evidence="9">The sequence shown here is derived from an EMBL/GenBank/DDBJ whole genome shotgun (WGS) entry which is preliminary data.</text>
</comment>
<evidence type="ECO:0000256" key="2">
    <source>
        <dbReference type="ARBA" id="ARBA00022448"/>
    </source>
</evidence>
<dbReference type="Pfam" id="PF00528">
    <property type="entry name" value="BPD_transp_1"/>
    <property type="match status" value="1"/>
</dbReference>
<proteinExistence type="inferred from homology"/>
<evidence type="ECO:0000259" key="8">
    <source>
        <dbReference type="PROSITE" id="PS50928"/>
    </source>
</evidence>
<keyword evidence="2 7" id="KW-0813">Transport</keyword>
<evidence type="ECO:0000256" key="4">
    <source>
        <dbReference type="ARBA" id="ARBA00022692"/>
    </source>
</evidence>
<dbReference type="PANTHER" id="PTHR43744">
    <property type="entry name" value="ABC TRANSPORTER PERMEASE PROTEIN MG189-RELATED-RELATED"/>
    <property type="match status" value="1"/>
</dbReference>
<keyword evidence="6 7" id="KW-0472">Membrane</keyword>
<dbReference type="Proteomes" id="UP001597079">
    <property type="component" value="Unassembled WGS sequence"/>
</dbReference>
<feature type="transmembrane region" description="Helical" evidence="7">
    <location>
        <begin position="82"/>
        <end position="101"/>
    </location>
</feature>
<keyword evidence="5 7" id="KW-1133">Transmembrane helix</keyword>
<keyword evidence="10" id="KW-1185">Reference proteome</keyword>
<protein>
    <submittedName>
        <fullName evidence="9">Carbohydrate ABC transporter permease</fullName>
    </submittedName>
</protein>
<feature type="transmembrane region" description="Helical" evidence="7">
    <location>
        <begin position="262"/>
        <end position="282"/>
    </location>
</feature>
<sequence>MARTAVKDTTGDRIFMAAIYVLLVICLVVVLYPLVYIVSASFSSAQAVNSGQVWLYPVHFTLDGYRVALSNIQIVVGFLNSLFYAFFGTLVGVSLTILMAFPLSRKTFVGRNILTSMLLFTMIFSGGLIPTYLIVKGVGLLDTRWAMVFPAAMNVFLIIVARSFFQSTIPDELAEAAEMDGCSDFGFLLRVVLPLSKPIIAVLVLIFAVGQWNSYFNALIYLSSDNLFPLQLVLRNILILNTQSSGMENVEEMLKRQNLADLMKYSLMVIGSIPVLAMYPFIQKHFVKGMFIGSVKG</sequence>
<name>A0ABW4JN75_9BACL</name>
<feature type="transmembrane region" description="Helical" evidence="7">
    <location>
        <begin position="147"/>
        <end position="165"/>
    </location>
</feature>
<gene>
    <name evidence="9" type="ORF">ACFSB2_17905</name>
</gene>
<evidence type="ECO:0000256" key="5">
    <source>
        <dbReference type="ARBA" id="ARBA00022989"/>
    </source>
</evidence>
<dbReference type="PANTHER" id="PTHR43744:SF9">
    <property type="entry name" value="POLYGALACTURONAN_RHAMNOGALACTURONAN TRANSPORT SYSTEM PERMEASE PROTEIN YTCP"/>
    <property type="match status" value="1"/>
</dbReference>
<evidence type="ECO:0000313" key="10">
    <source>
        <dbReference type="Proteomes" id="UP001597079"/>
    </source>
</evidence>
<dbReference type="CDD" id="cd06261">
    <property type="entry name" value="TM_PBP2"/>
    <property type="match status" value="1"/>
</dbReference>
<dbReference type="Gene3D" id="1.10.3720.10">
    <property type="entry name" value="MetI-like"/>
    <property type="match status" value="1"/>
</dbReference>
<keyword evidence="3" id="KW-1003">Cell membrane</keyword>
<feature type="transmembrane region" description="Helical" evidence="7">
    <location>
        <begin position="113"/>
        <end position="135"/>
    </location>
</feature>
<accession>A0ABW4JN75</accession>
<dbReference type="EMBL" id="JBHUCX010000073">
    <property type="protein sequence ID" value="MFD1676570.1"/>
    <property type="molecule type" value="Genomic_DNA"/>
</dbReference>
<evidence type="ECO:0000256" key="1">
    <source>
        <dbReference type="ARBA" id="ARBA00004651"/>
    </source>
</evidence>
<dbReference type="InterPro" id="IPR035906">
    <property type="entry name" value="MetI-like_sf"/>
</dbReference>
<dbReference type="SUPFAM" id="SSF161098">
    <property type="entry name" value="MetI-like"/>
    <property type="match status" value="1"/>
</dbReference>
<evidence type="ECO:0000256" key="6">
    <source>
        <dbReference type="ARBA" id="ARBA00023136"/>
    </source>
</evidence>